<keyword evidence="2" id="KW-0378">Hydrolase</keyword>
<protein>
    <submittedName>
        <fullName evidence="6">T9SS type A sorting domain-containing protein</fullName>
    </submittedName>
</protein>
<feature type="domain" description="Secretion system C-terminal sorting" evidence="5">
    <location>
        <begin position="207"/>
        <end position="265"/>
    </location>
</feature>
<feature type="domain" description="CBM-cenC" evidence="4">
    <location>
        <begin position="21"/>
        <end position="169"/>
    </location>
</feature>
<evidence type="ECO:0000259" key="5">
    <source>
        <dbReference type="Pfam" id="PF18962"/>
    </source>
</evidence>
<sequence>MKKITFLITLLTISVSFGQTNLIINGDFETGDISSWTGSYGTDAVMAADVVGAGTTHSGTYAGRAQNWGTGATSFLQAVDVTPGQTYIVNFWFTFSAFTPSTNVVMKSFDGATGGANLVLTPIVADNGRNATNNVNYGCGIADLDPTYAWKEAKFSFTVPATGVTSVRFQYYNNNVGYFKYIDDVSIVLDATASLEDLQKFGFNASPNPATDYINLSASKNINKIEIYNVVGQLVESRVLNSNNNRVNVSNLSKGIYIMKAFIEDAAGTYKFVKQ</sequence>
<dbReference type="InterPro" id="IPR008979">
    <property type="entry name" value="Galactose-bd-like_sf"/>
</dbReference>
<evidence type="ECO:0000256" key="2">
    <source>
        <dbReference type="ARBA" id="ARBA00022801"/>
    </source>
</evidence>
<dbReference type="SUPFAM" id="SSF49785">
    <property type="entry name" value="Galactose-binding domain-like"/>
    <property type="match status" value="1"/>
</dbReference>
<evidence type="ECO:0000256" key="1">
    <source>
        <dbReference type="ARBA" id="ARBA00022729"/>
    </source>
</evidence>
<dbReference type="NCBIfam" id="TIGR04183">
    <property type="entry name" value="Por_Secre_tail"/>
    <property type="match status" value="1"/>
</dbReference>
<evidence type="ECO:0000259" key="4">
    <source>
        <dbReference type="Pfam" id="PF02018"/>
    </source>
</evidence>
<proteinExistence type="predicted"/>
<comment type="caution">
    <text evidence="6">The sequence shown here is derived from an EMBL/GenBank/DDBJ whole genome shotgun (WGS) entry which is preliminary data.</text>
</comment>
<name>A0ABW7MS24_9FLAO</name>
<dbReference type="Gene3D" id="2.60.120.260">
    <property type="entry name" value="Galactose-binding domain-like"/>
    <property type="match status" value="1"/>
</dbReference>
<feature type="signal peptide" evidence="3">
    <location>
        <begin position="1"/>
        <end position="18"/>
    </location>
</feature>
<dbReference type="EMBL" id="JBAWKC010000002">
    <property type="protein sequence ID" value="MFH6768598.1"/>
    <property type="molecule type" value="Genomic_DNA"/>
</dbReference>
<dbReference type="InterPro" id="IPR026444">
    <property type="entry name" value="Secre_tail"/>
</dbReference>
<gene>
    <name evidence="6" type="ORF">V8G56_07625</name>
</gene>
<accession>A0ABW7MS24</accession>
<reference evidence="6 7" key="1">
    <citation type="submission" date="2024-02" db="EMBL/GenBank/DDBJ databases">
        <title>A Gaetbulibacter species isolated from tidal flats and genomic insights of their niches.</title>
        <authorList>
            <person name="Ye Y."/>
        </authorList>
    </citation>
    <scope>NUCLEOTIDE SEQUENCE [LARGE SCALE GENOMIC DNA]</scope>
    <source>
        <strain evidence="6 7">KEM-8</strain>
    </source>
</reference>
<evidence type="ECO:0000256" key="3">
    <source>
        <dbReference type="SAM" id="SignalP"/>
    </source>
</evidence>
<evidence type="ECO:0000313" key="7">
    <source>
        <dbReference type="Proteomes" id="UP001610104"/>
    </source>
</evidence>
<organism evidence="6 7">
    <name type="scientific">Gaetbulibacter aquiaggeris</name>
    <dbReference type="NCBI Taxonomy" id="1735373"/>
    <lineage>
        <taxon>Bacteria</taxon>
        <taxon>Pseudomonadati</taxon>
        <taxon>Bacteroidota</taxon>
        <taxon>Flavobacteriia</taxon>
        <taxon>Flavobacteriales</taxon>
        <taxon>Flavobacteriaceae</taxon>
        <taxon>Gaetbulibacter</taxon>
    </lineage>
</organism>
<dbReference type="InterPro" id="IPR003305">
    <property type="entry name" value="CenC_carb-bd"/>
</dbReference>
<keyword evidence="7" id="KW-1185">Reference proteome</keyword>
<dbReference type="Pfam" id="PF18962">
    <property type="entry name" value="Por_Secre_tail"/>
    <property type="match status" value="1"/>
</dbReference>
<dbReference type="Proteomes" id="UP001610104">
    <property type="component" value="Unassembled WGS sequence"/>
</dbReference>
<evidence type="ECO:0000313" key="6">
    <source>
        <dbReference type="EMBL" id="MFH6768598.1"/>
    </source>
</evidence>
<keyword evidence="1 3" id="KW-0732">Signal</keyword>
<dbReference type="Pfam" id="PF02018">
    <property type="entry name" value="CBM_4_9"/>
    <property type="match status" value="1"/>
</dbReference>
<dbReference type="RefSeq" id="WP_395437849.1">
    <property type="nucleotide sequence ID" value="NZ_JBAWKC010000002.1"/>
</dbReference>
<feature type="chain" id="PRO_5045341138" evidence="3">
    <location>
        <begin position="19"/>
        <end position="275"/>
    </location>
</feature>